<proteinExistence type="predicted"/>
<dbReference type="Proteomes" id="UP000324536">
    <property type="component" value="Chromosome"/>
</dbReference>
<dbReference type="RefSeq" id="WP_149279532.1">
    <property type="nucleotide sequence ID" value="NZ_CP043506.1"/>
</dbReference>
<feature type="compositionally biased region" description="Basic and acidic residues" evidence="1">
    <location>
        <begin position="99"/>
        <end position="114"/>
    </location>
</feature>
<organism evidence="2 3">
    <name type="scientific">Acetobacter vaccinii</name>
    <dbReference type="NCBI Taxonomy" id="2592655"/>
    <lineage>
        <taxon>Bacteria</taxon>
        <taxon>Pseudomonadati</taxon>
        <taxon>Pseudomonadota</taxon>
        <taxon>Alphaproteobacteria</taxon>
        <taxon>Acetobacterales</taxon>
        <taxon>Acetobacteraceae</taxon>
        <taxon>Acetobacter</taxon>
    </lineage>
</organism>
<accession>A0A5C1YNG7</accession>
<dbReference type="OrthoDB" id="9831230at2"/>
<evidence type="ECO:0000256" key="1">
    <source>
        <dbReference type="SAM" id="MobiDB-lite"/>
    </source>
</evidence>
<dbReference type="KEGG" id="acek:FLP30_09015"/>
<feature type="region of interest" description="Disordered" evidence="1">
    <location>
        <begin position="93"/>
        <end position="114"/>
    </location>
</feature>
<name>A0A5C1YNG7_9PROT</name>
<protein>
    <submittedName>
        <fullName evidence="2">Uncharacterized protein</fullName>
    </submittedName>
</protein>
<reference evidence="2 3" key="1">
    <citation type="submission" date="2019-09" db="EMBL/GenBank/DDBJ databases">
        <title>Genome sequencing of strain KACC 21233.</title>
        <authorList>
            <person name="Heo J."/>
            <person name="Kim S.-J."/>
            <person name="Kim J.-S."/>
            <person name="Hong S.-B."/>
            <person name="Kwon S.-W."/>
        </authorList>
    </citation>
    <scope>NUCLEOTIDE SEQUENCE [LARGE SCALE GENOMIC DNA]</scope>
    <source>
        <strain evidence="2 3">KACC 21233</strain>
    </source>
</reference>
<sequence length="114" mass="12044">MTDAVQTSPLTVTLSFSEGSPENIADMINALASRLRDFGNAIVGKLPFCISETSEVAHAGRADNLAVACGITADEFDRKLEVALKRALESFTSPPLTEDYGRAHGGKACDGDDL</sequence>
<dbReference type="EMBL" id="CP043506">
    <property type="protein sequence ID" value="QEO17856.1"/>
    <property type="molecule type" value="Genomic_DNA"/>
</dbReference>
<evidence type="ECO:0000313" key="3">
    <source>
        <dbReference type="Proteomes" id="UP000324536"/>
    </source>
</evidence>
<evidence type="ECO:0000313" key="2">
    <source>
        <dbReference type="EMBL" id="QEO17856.1"/>
    </source>
</evidence>
<keyword evidence="3" id="KW-1185">Reference proteome</keyword>
<dbReference type="AlphaFoldDB" id="A0A5C1YNG7"/>
<gene>
    <name evidence="2" type="ORF">FLP30_09015</name>
</gene>